<evidence type="ECO:0000313" key="8">
    <source>
        <dbReference type="Proteomes" id="UP001174909"/>
    </source>
</evidence>
<evidence type="ECO:0000259" key="6">
    <source>
        <dbReference type="PROSITE" id="PS50157"/>
    </source>
</evidence>
<dbReference type="Gene3D" id="3.30.160.60">
    <property type="entry name" value="Classic Zinc Finger"/>
    <property type="match status" value="3"/>
</dbReference>
<dbReference type="SUPFAM" id="SSF57667">
    <property type="entry name" value="beta-beta-alpha zinc fingers"/>
    <property type="match status" value="2"/>
</dbReference>
<feature type="compositionally biased region" description="Basic and acidic residues" evidence="5">
    <location>
        <begin position="98"/>
        <end position="114"/>
    </location>
</feature>
<dbReference type="Pfam" id="PF00096">
    <property type="entry name" value="zf-C2H2"/>
    <property type="match status" value="2"/>
</dbReference>
<dbReference type="PANTHER" id="PTHR23235">
    <property type="entry name" value="KRUEPPEL-LIKE TRANSCRIPTION FACTOR"/>
    <property type="match status" value="1"/>
</dbReference>
<dbReference type="PROSITE" id="PS50157">
    <property type="entry name" value="ZINC_FINGER_C2H2_2"/>
    <property type="match status" value="3"/>
</dbReference>
<dbReference type="PROSITE" id="PS00028">
    <property type="entry name" value="ZINC_FINGER_C2H2_1"/>
    <property type="match status" value="3"/>
</dbReference>
<dbReference type="SMART" id="SM00355">
    <property type="entry name" value="ZnF_C2H2"/>
    <property type="match status" value="3"/>
</dbReference>
<evidence type="ECO:0000313" key="7">
    <source>
        <dbReference type="EMBL" id="CAI8004200.1"/>
    </source>
</evidence>
<keyword evidence="1" id="KW-0479">Metal-binding</keyword>
<feature type="domain" description="C2H2-type" evidence="6">
    <location>
        <begin position="373"/>
        <end position="400"/>
    </location>
</feature>
<feature type="domain" description="C2H2-type" evidence="6">
    <location>
        <begin position="313"/>
        <end position="342"/>
    </location>
</feature>
<keyword evidence="3" id="KW-0862">Zinc</keyword>
<accession>A0AA35R4Q0</accession>
<keyword evidence="2 4" id="KW-0863">Zinc-finger</keyword>
<evidence type="ECO:0000256" key="4">
    <source>
        <dbReference type="PROSITE-ProRule" id="PRU00042"/>
    </source>
</evidence>
<protein>
    <submittedName>
        <fullName evidence="7">Transcription factor Sp3</fullName>
    </submittedName>
</protein>
<dbReference type="GO" id="GO:0008270">
    <property type="term" value="F:zinc ion binding"/>
    <property type="evidence" value="ECO:0007669"/>
    <property type="project" value="UniProtKB-KW"/>
</dbReference>
<dbReference type="GO" id="GO:0000978">
    <property type="term" value="F:RNA polymerase II cis-regulatory region sequence-specific DNA binding"/>
    <property type="evidence" value="ECO:0007669"/>
    <property type="project" value="TreeGrafter"/>
</dbReference>
<evidence type="ECO:0000256" key="5">
    <source>
        <dbReference type="SAM" id="MobiDB-lite"/>
    </source>
</evidence>
<evidence type="ECO:0000256" key="3">
    <source>
        <dbReference type="ARBA" id="ARBA00022833"/>
    </source>
</evidence>
<feature type="region of interest" description="Disordered" evidence="5">
    <location>
        <begin position="1"/>
        <end position="68"/>
    </location>
</feature>
<dbReference type="GO" id="GO:0000981">
    <property type="term" value="F:DNA-binding transcription factor activity, RNA polymerase II-specific"/>
    <property type="evidence" value="ECO:0007669"/>
    <property type="project" value="TreeGrafter"/>
</dbReference>
<feature type="domain" description="C2H2-type" evidence="6">
    <location>
        <begin position="343"/>
        <end position="372"/>
    </location>
</feature>
<comment type="caution">
    <text evidence="7">The sequence shown here is derived from an EMBL/GenBank/DDBJ whole genome shotgun (WGS) entry which is preliminary data.</text>
</comment>
<dbReference type="AlphaFoldDB" id="A0AA35R4Q0"/>
<gene>
    <name evidence="7" type="ORF">GBAR_LOCUS3851</name>
</gene>
<dbReference type="InterPro" id="IPR013087">
    <property type="entry name" value="Znf_C2H2_type"/>
</dbReference>
<dbReference type="Proteomes" id="UP001174909">
    <property type="component" value="Unassembled WGS sequence"/>
</dbReference>
<sequence>MSELYQEEPGVPGDQWQGEVTQEMEATESGESQTTEEVEAADGHVTVESASGNDDEELDDSLISLPGSSDVVNGNVVTVHVTHQPDTEALQETPLPQFEKEPTSEPENFEEHPSSSENTIIVSTSTPQVSEEVVIPQTPDSSNSPIASPQVSTIQIQIPTASGGTVPLIIPASLAQGTQFPFSLANFPPNIPVAVIAQSTTTSSGEGTSDGISGGYGEGSTTTTAQIQGIPIPLSVSSVQTLQTLLSMNPQLKVSTTMGDSQGGQTPIVSLNGPIPFVFTPPNTRQTTKRSNCVCPNCVEIQKTGERPKRRTHVCHYPSCGKIYGKTSHLKAHLRTHTGEKPYVCNWPLCDRKFTRSDELHRHLKTHTGEKNFQCKHCDKRFMRSDHLSKHMKIHFKDSTKASPRKLMDDGTIISMQEATSTSALSNTTPVTVTIVEINPDQASQSGIETIPQIVQTVQTVQSEEAMDTVNPAIIMTQANGTTVVQVGGESEGAAASIVLTDPATALVEMSQEITAQGQGQGEMVGSDEVENNAEVQGILNEIEAKAEGVAEVVLQTAQPVQ</sequence>
<organism evidence="7 8">
    <name type="scientific">Geodia barretti</name>
    <name type="common">Barrett's horny sponge</name>
    <dbReference type="NCBI Taxonomy" id="519541"/>
    <lineage>
        <taxon>Eukaryota</taxon>
        <taxon>Metazoa</taxon>
        <taxon>Porifera</taxon>
        <taxon>Demospongiae</taxon>
        <taxon>Heteroscleromorpha</taxon>
        <taxon>Tetractinellida</taxon>
        <taxon>Astrophorina</taxon>
        <taxon>Geodiidae</taxon>
        <taxon>Geodia</taxon>
    </lineage>
</organism>
<reference evidence="7" key="1">
    <citation type="submission" date="2023-03" db="EMBL/GenBank/DDBJ databases">
        <authorList>
            <person name="Steffen K."/>
            <person name="Cardenas P."/>
        </authorList>
    </citation>
    <scope>NUCLEOTIDE SEQUENCE</scope>
</reference>
<feature type="region of interest" description="Disordered" evidence="5">
    <location>
        <begin position="85"/>
        <end position="118"/>
    </location>
</feature>
<dbReference type="PANTHER" id="PTHR23235:SF177">
    <property type="entry name" value="C2H2-TYPE DOMAIN-CONTAINING PROTEIN"/>
    <property type="match status" value="1"/>
</dbReference>
<evidence type="ECO:0000256" key="2">
    <source>
        <dbReference type="ARBA" id="ARBA00022771"/>
    </source>
</evidence>
<dbReference type="FunFam" id="3.30.160.60:FF:000007">
    <property type="entry name" value="Basic krueppel-like factor 3"/>
    <property type="match status" value="1"/>
</dbReference>
<name>A0AA35R4Q0_GEOBA</name>
<proteinExistence type="predicted"/>
<dbReference type="EMBL" id="CASHTH010000552">
    <property type="protein sequence ID" value="CAI8004200.1"/>
    <property type="molecule type" value="Genomic_DNA"/>
</dbReference>
<keyword evidence="8" id="KW-1185">Reference proteome</keyword>
<evidence type="ECO:0000256" key="1">
    <source>
        <dbReference type="ARBA" id="ARBA00022723"/>
    </source>
</evidence>
<dbReference type="InterPro" id="IPR036236">
    <property type="entry name" value="Znf_C2H2_sf"/>
</dbReference>